<evidence type="ECO:0000256" key="8">
    <source>
        <dbReference type="ARBA" id="ARBA00030117"/>
    </source>
</evidence>
<dbReference type="EMBL" id="JAERRA010000001">
    <property type="protein sequence ID" value="MBL0719515.1"/>
    <property type="molecule type" value="Genomic_DNA"/>
</dbReference>
<dbReference type="InterPro" id="IPR035890">
    <property type="entry name" value="Anti-sigma-28_factor_FlgM_sf"/>
</dbReference>
<keyword evidence="4" id="KW-1005">Bacterial flagellum biogenesis</keyword>
<evidence type="ECO:0000256" key="2">
    <source>
        <dbReference type="ARBA" id="ARBA00017823"/>
    </source>
</evidence>
<evidence type="ECO:0000256" key="9">
    <source>
        <dbReference type="SAM" id="MobiDB-lite"/>
    </source>
</evidence>
<dbReference type="InterPro" id="IPR007412">
    <property type="entry name" value="FlgM"/>
</dbReference>
<dbReference type="Pfam" id="PF04316">
    <property type="entry name" value="FlgM"/>
    <property type="match status" value="1"/>
</dbReference>
<evidence type="ECO:0000256" key="6">
    <source>
        <dbReference type="ARBA" id="ARBA00023163"/>
    </source>
</evidence>
<feature type="region of interest" description="Disordered" evidence="9">
    <location>
        <begin position="1"/>
        <end position="31"/>
    </location>
</feature>
<organism evidence="11 12">
    <name type="scientific">Aquariibacter lacus</name>
    <dbReference type="NCBI Taxonomy" id="2801332"/>
    <lineage>
        <taxon>Bacteria</taxon>
        <taxon>Pseudomonadati</taxon>
        <taxon>Pseudomonadota</taxon>
        <taxon>Betaproteobacteria</taxon>
        <taxon>Burkholderiales</taxon>
        <taxon>Sphaerotilaceae</taxon>
        <taxon>Aquariibacter</taxon>
    </lineage>
</organism>
<dbReference type="GO" id="GO:0045892">
    <property type="term" value="P:negative regulation of DNA-templated transcription"/>
    <property type="evidence" value="ECO:0007669"/>
    <property type="project" value="InterPro"/>
</dbReference>
<keyword evidence="11" id="KW-0966">Cell projection</keyword>
<evidence type="ECO:0000256" key="4">
    <source>
        <dbReference type="ARBA" id="ARBA00022795"/>
    </source>
</evidence>
<evidence type="ECO:0000313" key="11">
    <source>
        <dbReference type="EMBL" id="MBL0719515.1"/>
    </source>
</evidence>
<gene>
    <name evidence="11" type="primary">flgM</name>
    <name evidence="11" type="ORF">JI742_06395</name>
</gene>
<keyword evidence="6" id="KW-0804">Transcription</keyword>
<reference evidence="11 12" key="1">
    <citation type="submission" date="2021-01" db="EMBL/GenBank/DDBJ databases">
        <title>Piscinibacter sp. Jin2 Genome sequencing and assembly.</title>
        <authorList>
            <person name="Kim I."/>
        </authorList>
    </citation>
    <scope>NUCLEOTIDE SEQUENCE [LARGE SCALE GENOMIC DNA]</scope>
    <source>
        <strain evidence="11 12">Jin2</strain>
    </source>
</reference>
<sequence>MKIGASTPPPAPTAPVQAPNLSPQDSQAAARVKLDPAPTELRSAAAASPAGEGTRVEISAAAQMLSGTDGDFDAEKVAALRQAIADGSYRVDAGAIADKLIANAIDVLGGGPSRVASGG</sequence>
<keyword evidence="12" id="KW-1185">Reference proteome</keyword>
<keyword evidence="3" id="KW-0678">Repressor</keyword>
<evidence type="ECO:0000256" key="1">
    <source>
        <dbReference type="ARBA" id="ARBA00005322"/>
    </source>
</evidence>
<dbReference type="Proteomes" id="UP000643207">
    <property type="component" value="Unassembled WGS sequence"/>
</dbReference>
<keyword evidence="11" id="KW-0282">Flagellum</keyword>
<comment type="caution">
    <text evidence="11">The sequence shown here is derived from an EMBL/GenBank/DDBJ whole genome shotgun (WGS) entry which is preliminary data.</text>
</comment>
<evidence type="ECO:0000256" key="7">
    <source>
        <dbReference type="ARBA" id="ARBA00024739"/>
    </source>
</evidence>
<dbReference type="NCBIfam" id="TIGR03824">
    <property type="entry name" value="FlgM_jcvi"/>
    <property type="match status" value="1"/>
</dbReference>
<keyword evidence="5" id="KW-0805">Transcription regulation</keyword>
<name>A0A9X0XCU0_9BURK</name>
<dbReference type="SUPFAM" id="SSF101498">
    <property type="entry name" value="Anti-sigma factor FlgM"/>
    <property type="match status" value="1"/>
</dbReference>
<evidence type="ECO:0000259" key="10">
    <source>
        <dbReference type="Pfam" id="PF04316"/>
    </source>
</evidence>
<comment type="similarity">
    <text evidence="1">Belongs to the FlgM family.</text>
</comment>
<proteinExistence type="inferred from homology"/>
<feature type="domain" description="Anti-sigma-28 factor FlgM C-terminal" evidence="10">
    <location>
        <begin position="55"/>
        <end position="101"/>
    </location>
</feature>
<comment type="function">
    <text evidence="7">Responsible for the coupling of flagellin expression to flagellar assembly by preventing expression of the flagellin genes when a component of the middle class of proteins is defective. It negatively regulates flagellar genes by inhibiting the activity of FliA by directly binding to FliA.</text>
</comment>
<dbReference type="GO" id="GO:0044781">
    <property type="term" value="P:bacterial-type flagellum organization"/>
    <property type="evidence" value="ECO:0007669"/>
    <property type="project" value="UniProtKB-KW"/>
</dbReference>
<protein>
    <recommendedName>
        <fullName evidence="2">Negative regulator of flagellin synthesis</fullName>
    </recommendedName>
    <alternativeName>
        <fullName evidence="8">Anti-sigma-28 factor</fullName>
    </alternativeName>
</protein>
<evidence type="ECO:0000313" key="12">
    <source>
        <dbReference type="Proteomes" id="UP000643207"/>
    </source>
</evidence>
<evidence type="ECO:0000256" key="3">
    <source>
        <dbReference type="ARBA" id="ARBA00022491"/>
    </source>
</evidence>
<keyword evidence="11" id="KW-0969">Cilium</keyword>
<dbReference type="AlphaFoldDB" id="A0A9X0XCU0"/>
<dbReference type="RefSeq" id="WP_201824849.1">
    <property type="nucleotide sequence ID" value="NZ_JAERRA010000001.1"/>
</dbReference>
<dbReference type="InterPro" id="IPR031316">
    <property type="entry name" value="FlgM_C"/>
</dbReference>
<evidence type="ECO:0000256" key="5">
    <source>
        <dbReference type="ARBA" id="ARBA00023015"/>
    </source>
</evidence>
<accession>A0A9X0XCU0</accession>